<evidence type="ECO:0000256" key="2">
    <source>
        <dbReference type="SAM" id="Phobius"/>
    </source>
</evidence>
<dbReference type="EMBL" id="JACYTQ010000003">
    <property type="protein sequence ID" value="MBD8489481.1"/>
    <property type="molecule type" value="Genomic_DNA"/>
</dbReference>
<name>A0ABR9AL05_9BACT</name>
<feature type="transmembrane region" description="Helical" evidence="2">
    <location>
        <begin position="70"/>
        <end position="90"/>
    </location>
</feature>
<feature type="region of interest" description="Disordered" evidence="1">
    <location>
        <begin position="172"/>
        <end position="194"/>
    </location>
</feature>
<keyword evidence="2" id="KW-0472">Membrane</keyword>
<dbReference type="RefSeq" id="WP_192010350.1">
    <property type="nucleotide sequence ID" value="NZ_JACYTQ010000003.1"/>
</dbReference>
<feature type="compositionally biased region" description="Acidic residues" evidence="1">
    <location>
        <begin position="185"/>
        <end position="194"/>
    </location>
</feature>
<keyword evidence="2" id="KW-1133">Transmembrane helix</keyword>
<feature type="transmembrane region" description="Helical" evidence="2">
    <location>
        <begin position="136"/>
        <end position="153"/>
    </location>
</feature>
<evidence type="ECO:0000256" key="1">
    <source>
        <dbReference type="SAM" id="MobiDB-lite"/>
    </source>
</evidence>
<keyword evidence="2" id="KW-0812">Transmembrane</keyword>
<reference evidence="3 4" key="1">
    <citation type="submission" date="2020-09" db="EMBL/GenBank/DDBJ databases">
        <title>Echinicola sp. CAU 1574 isolated from sand of Sido Beach.</title>
        <authorList>
            <person name="Kim W."/>
        </authorList>
    </citation>
    <scope>NUCLEOTIDE SEQUENCE [LARGE SCALE GENOMIC DNA]</scope>
    <source>
        <strain evidence="3 4">CAU 1574</strain>
    </source>
</reference>
<accession>A0ABR9AL05</accession>
<evidence type="ECO:0000313" key="4">
    <source>
        <dbReference type="Proteomes" id="UP000647133"/>
    </source>
</evidence>
<feature type="transmembrane region" description="Helical" evidence="2">
    <location>
        <begin position="102"/>
        <end position="124"/>
    </location>
</feature>
<gene>
    <name evidence="3" type="ORF">IFO69_12065</name>
</gene>
<proteinExistence type="predicted"/>
<evidence type="ECO:0000313" key="3">
    <source>
        <dbReference type="EMBL" id="MBD8489481.1"/>
    </source>
</evidence>
<dbReference type="Proteomes" id="UP000647133">
    <property type="component" value="Unassembled WGS sequence"/>
</dbReference>
<keyword evidence="4" id="KW-1185">Reference proteome</keyword>
<protein>
    <submittedName>
        <fullName evidence="3">Uncharacterized protein</fullName>
    </submittedName>
</protein>
<organism evidence="3 4">
    <name type="scientific">Echinicola arenosa</name>
    <dbReference type="NCBI Taxonomy" id="2774144"/>
    <lineage>
        <taxon>Bacteria</taxon>
        <taxon>Pseudomonadati</taxon>
        <taxon>Bacteroidota</taxon>
        <taxon>Cytophagia</taxon>
        <taxon>Cytophagales</taxon>
        <taxon>Cyclobacteriaceae</taxon>
        <taxon>Echinicola</taxon>
    </lineage>
</organism>
<feature type="transmembrane region" description="Helical" evidence="2">
    <location>
        <begin position="12"/>
        <end position="38"/>
    </location>
</feature>
<comment type="caution">
    <text evidence="3">The sequence shown here is derived from an EMBL/GenBank/DDBJ whole genome shotgun (WGS) entry which is preliminary data.</text>
</comment>
<sequence>MDTDNENNKFPAGWVINLMGISFIVLFVLLGLLIYALWPCFKEIDNKEVYIEKTSIWCWEFSLSLEQRTIILVLITGAIGSFIHAVGSFASFVGEGTMEKSWIWWYLLRPFEGMAVAFIFYLVFRGGLLTSTPAESLNLYGVLTLSGLAGLFSDRATLKLREIFDTLFQPKDERSGKLKGNNGEGTEDTDEEKS</sequence>